<evidence type="ECO:0000256" key="1">
    <source>
        <dbReference type="SAM" id="Coils"/>
    </source>
</evidence>
<feature type="coiled-coil region" evidence="1">
    <location>
        <begin position="489"/>
        <end position="516"/>
    </location>
</feature>
<keyword evidence="5" id="KW-1185">Reference proteome</keyword>
<comment type="caution">
    <text evidence="3">The sequence shown here is derived from an EMBL/GenBank/DDBJ whole genome shotgun (WGS) entry which is preliminary data.</text>
</comment>
<protein>
    <submittedName>
        <fullName evidence="4">Protein archease-like</fullName>
    </submittedName>
</protein>
<organism evidence="3">
    <name type="scientific">Cladocopium goreaui</name>
    <dbReference type="NCBI Taxonomy" id="2562237"/>
    <lineage>
        <taxon>Eukaryota</taxon>
        <taxon>Sar</taxon>
        <taxon>Alveolata</taxon>
        <taxon>Dinophyceae</taxon>
        <taxon>Suessiales</taxon>
        <taxon>Symbiodiniaceae</taxon>
        <taxon>Cladocopium</taxon>
    </lineage>
</organism>
<dbReference type="OrthoDB" id="427291at2759"/>
<proteinExistence type="predicted"/>
<dbReference type="EMBL" id="CAMXCT020000520">
    <property type="protein sequence ID" value="CAL1133270.1"/>
    <property type="molecule type" value="Genomic_DNA"/>
</dbReference>
<accession>A0A9P1FMK4</accession>
<evidence type="ECO:0000313" key="4">
    <source>
        <dbReference type="EMBL" id="CAL4767207.1"/>
    </source>
</evidence>
<feature type="region of interest" description="Disordered" evidence="2">
    <location>
        <begin position="523"/>
        <end position="561"/>
    </location>
</feature>
<dbReference type="EMBL" id="CAMXCT010000520">
    <property type="protein sequence ID" value="CAI3979895.1"/>
    <property type="molecule type" value="Genomic_DNA"/>
</dbReference>
<dbReference type="EMBL" id="CAMXCT030000520">
    <property type="protein sequence ID" value="CAL4767207.1"/>
    <property type="molecule type" value="Genomic_DNA"/>
</dbReference>
<feature type="coiled-coil region" evidence="1">
    <location>
        <begin position="368"/>
        <end position="402"/>
    </location>
</feature>
<sequence>MDLVSSPFLSGDKVVVLEGRHFQDFAAGDSGIVIRADAESQTCQVHFKHRPGESFNVAWRHLNKCVAQVVDAGHRPGWPAEDDVKVEPAAVLPMAVADMGDALGTASSAYFWESKLANLDADHAGNHWSLQTADDFQIETRGQDDLALAVEGCAKATASSSLLALREAKGASSRIRELEEKMSKHSREHWLGMDCLQEKVNSLAVSQKEVNAEFKGSLHKELSSVNMQVQSLYEQCEAIKDMVANLQLEMKRKASHEQLEDLEHQQCKAMETLLRRWDHCAENRRQRVESEVGQALDEVQRADSKSHPSEAVMLQVEDLSAANRELASKLGRLQANFEQMSRSLPHVSHLSQEQRMKQVQNQGLEEPAAQWHQRYQGLSTKVDSLQRQVETLRSGFQSAQERADKEQAILDGLRLRADAAAEGLASEVRLREEGVLRVETRLENVAREMDLAMGTLRGSLEKQLHAMLATAQSAAERKQRDWQLECQKRQDVESALREQQCEMAEMRSKLLRKEQALLEAAGFTERSGGPCGPSPYGPNASSGPLEPVVAQPRGADVHSPLSRRLAAPVACGPVSSPLSKNFA</sequence>
<name>A0A9P1FMK4_9DINO</name>
<reference evidence="3" key="1">
    <citation type="submission" date="2022-10" db="EMBL/GenBank/DDBJ databases">
        <authorList>
            <person name="Chen Y."/>
            <person name="Dougan E. K."/>
            <person name="Chan C."/>
            <person name="Rhodes N."/>
            <person name="Thang M."/>
        </authorList>
    </citation>
    <scope>NUCLEOTIDE SEQUENCE</scope>
</reference>
<evidence type="ECO:0000256" key="2">
    <source>
        <dbReference type="SAM" id="MobiDB-lite"/>
    </source>
</evidence>
<reference evidence="4 5" key="2">
    <citation type="submission" date="2024-05" db="EMBL/GenBank/DDBJ databases">
        <authorList>
            <person name="Chen Y."/>
            <person name="Shah S."/>
            <person name="Dougan E. K."/>
            <person name="Thang M."/>
            <person name="Chan C."/>
        </authorList>
    </citation>
    <scope>NUCLEOTIDE SEQUENCE [LARGE SCALE GENOMIC DNA]</scope>
</reference>
<evidence type="ECO:0000313" key="3">
    <source>
        <dbReference type="EMBL" id="CAI3979895.1"/>
    </source>
</evidence>
<keyword evidence="1" id="KW-0175">Coiled coil</keyword>
<feature type="coiled-coil region" evidence="1">
    <location>
        <begin position="229"/>
        <end position="336"/>
    </location>
</feature>
<evidence type="ECO:0000313" key="5">
    <source>
        <dbReference type="Proteomes" id="UP001152797"/>
    </source>
</evidence>
<dbReference type="AlphaFoldDB" id="A0A9P1FMK4"/>
<dbReference type="Gene3D" id="1.20.5.190">
    <property type="match status" value="1"/>
</dbReference>
<dbReference type="Proteomes" id="UP001152797">
    <property type="component" value="Unassembled WGS sequence"/>
</dbReference>
<gene>
    <name evidence="3" type="ORF">C1SCF055_LOCUS7816</name>
</gene>